<dbReference type="SUPFAM" id="SSF51735">
    <property type="entry name" value="NAD(P)-binding Rossmann-fold domains"/>
    <property type="match status" value="1"/>
</dbReference>
<dbReference type="SUPFAM" id="SSF55347">
    <property type="entry name" value="Glyceraldehyde-3-phosphate dehydrogenase-like, C-terminal domain"/>
    <property type="match status" value="1"/>
</dbReference>
<proteinExistence type="predicted"/>
<feature type="domain" description="Gfo/Idh/MocA-like oxidoreductase bacterial type C-terminal" evidence="2">
    <location>
        <begin position="206"/>
        <end position="434"/>
    </location>
</feature>
<dbReference type="InterPro" id="IPR006311">
    <property type="entry name" value="TAT_signal"/>
</dbReference>
<reference evidence="3" key="1">
    <citation type="submission" date="2021-02" db="EMBL/GenBank/DDBJ databases">
        <title>Natronogracilivirga saccharolytica gen. nov. sp. nov. a new anaerobic, haloalkiliphilic carbohydrate-fermenting bacterium from soda lake and proposing of Cyclonatronumiaceae fam. nov. in the phylum Balneolaeota.</title>
        <authorList>
            <person name="Zhilina T.N."/>
            <person name="Sorokin D.Y."/>
            <person name="Zavarzina D.G."/>
            <person name="Toshchakov S.V."/>
            <person name="Kublanov I.V."/>
        </authorList>
    </citation>
    <scope>NUCLEOTIDE SEQUENCE</scope>
    <source>
        <strain evidence="3">Z-1702</strain>
    </source>
</reference>
<feature type="domain" description="Gfo/Idh/MocA-like oxidoreductase N-terminal" evidence="1">
    <location>
        <begin position="41"/>
        <end position="164"/>
    </location>
</feature>
<gene>
    <name evidence="3" type="ORF">NATSA_14940</name>
</gene>
<dbReference type="GO" id="GO:0000166">
    <property type="term" value="F:nucleotide binding"/>
    <property type="evidence" value="ECO:0007669"/>
    <property type="project" value="InterPro"/>
</dbReference>
<evidence type="ECO:0000259" key="2">
    <source>
        <dbReference type="Pfam" id="PF19051"/>
    </source>
</evidence>
<dbReference type="NCBIfam" id="TIGR01409">
    <property type="entry name" value="TAT_signal_seq"/>
    <property type="match status" value="1"/>
</dbReference>
<dbReference type="PANTHER" id="PTHR43818:SF5">
    <property type="entry name" value="OXIDOREDUCTASE FAMILY PROTEIN"/>
    <property type="match status" value="1"/>
</dbReference>
<dbReference type="InterPro" id="IPR050463">
    <property type="entry name" value="Gfo/Idh/MocA_oxidrdct_glycsds"/>
</dbReference>
<dbReference type="Gene3D" id="3.30.360.10">
    <property type="entry name" value="Dihydrodipicolinate Reductase, domain 2"/>
    <property type="match status" value="1"/>
</dbReference>
<keyword evidence="4" id="KW-1185">Reference proteome</keyword>
<name>A0A8J7RM89_9BACT</name>
<dbReference type="InterPro" id="IPR036291">
    <property type="entry name" value="NAD(P)-bd_dom_sf"/>
</dbReference>
<dbReference type="PANTHER" id="PTHR43818">
    <property type="entry name" value="BCDNA.GH03377"/>
    <property type="match status" value="1"/>
</dbReference>
<dbReference type="RefSeq" id="WP_210513432.1">
    <property type="nucleotide sequence ID" value="NZ_JAFIDN010000019.1"/>
</dbReference>
<dbReference type="Pfam" id="PF01408">
    <property type="entry name" value="GFO_IDH_MocA"/>
    <property type="match status" value="1"/>
</dbReference>
<dbReference type="Proteomes" id="UP000673975">
    <property type="component" value="Unassembled WGS sequence"/>
</dbReference>
<dbReference type="PROSITE" id="PS51318">
    <property type="entry name" value="TAT"/>
    <property type="match status" value="1"/>
</dbReference>
<evidence type="ECO:0000259" key="1">
    <source>
        <dbReference type="Pfam" id="PF01408"/>
    </source>
</evidence>
<dbReference type="InterPro" id="IPR000683">
    <property type="entry name" value="Gfo/Idh/MocA-like_OxRdtase_N"/>
</dbReference>
<comment type="caution">
    <text evidence="3">The sequence shown here is derived from an EMBL/GenBank/DDBJ whole genome shotgun (WGS) entry which is preliminary data.</text>
</comment>
<dbReference type="Pfam" id="PF19051">
    <property type="entry name" value="GFO_IDH_MocA_C2"/>
    <property type="match status" value="1"/>
</dbReference>
<dbReference type="Gene3D" id="3.40.50.720">
    <property type="entry name" value="NAD(P)-binding Rossmann-like Domain"/>
    <property type="match status" value="1"/>
</dbReference>
<dbReference type="EMBL" id="JAFIDN010000019">
    <property type="protein sequence ID" value="MBP3193972.1"/>
    <property type="molecule type" value="Genomic_DNA"/>
</dbReference>
<dbReference type="AlphaFoldDB" id="A0A8J7RM89"/>
<accession>A0A8J7RM89</accession>
<protein>
    <submittedName>
        <fullName evidence="3">Gfo/Idh/MocA family oxidoreductase</fullName>
    </submittedName>
</protein>
<sequence>MTHSINRRKFIKMTGAAGVGLGLMGKTSAGMGSVSPNSKVTVAVMGTYSRGSALANGFAQHPNSDVAYICDVDEKAIKKGLDAVKEGGQDREPKGVKDFREALGDNSVDALVIATPIHWHTPASILALQAGKHVYVEKPCSHNIHEGELLVAAANKYGHVVQMGNQRRSWPLVREGIERLKEGIIGDVYFARCWYAQSRGSMGYGKVASVPNHLDYDLWQGPAPRRTYLDNLIHYNWHWRWHWGAGELLNNGVHFLDLARWGLGVDYPIRVSSMGGRYHFNDDQETPDTQVVNYDFAEGKTVSWEARSCNPRGIEGETTGVTFHGTEGTMHLGNNKYIVYDFDDNVVVDSEDDNGDIDFTGPGFDLDEDHITNFTECVQTGEKPVTDIRDANKSVHICHLGNIAYRKQRMLTIAPHNGRIVGDDDAMKLWRREYEPGWEPSI</sequence>
<organism evidence="3 4">
    <name type="scientific">Natronogracilivirga saccharolytica</name>
    <dbReference type="NCBI Taxonomy" id="2812953"/>
    <lineage>
        <taxon>Bacteria</taxon>
        <taxon>Pseudomonadati</taxon>
        <taxon>Balneolota</taxon>
        <taxon>Balneolia</taxon>
        <taxon>Balneolales</taxon>
        <taxon>Cyclonatronaceae</taxon>
        <taxon>Natronogracilivirga</taxon>
    </lineage>
</organism>
<dbReference type="InterPro" id="IPR043906">
    <property type="entry name" value="Gfo/Idh/MocA_OxRdtase_bact_C"/>
</dbReference>
<dbReference type="InterPro" id="IPR019546">
    <property type="entry name" value="TAT_signal_bac_arc"/>
</dbReference>
<evidence type="ECO:0000313" key="4">
    <source>
        <dbReference type="Proteomes" id="UP000673975"/>
    </source>
</evidence>
<evidence type="ECO:0000313" key="3">
    <source>
        <dbReference type="EMBL" id="MBP3193972.1"/>
    </source>
</evidence>